<proteinExistence type="predicted"/>
<dbReference type="EMBL" id="HBUF01153226">
    <property type="protein sequence ID" value="CAG6648614.1"/>
    <property type="molecule type" value="Transcribed_RNA"/>
</dbReference>
<dbReference type="EMBL" id="HBUF01670935">
    <property type="protein sequence ID" value="CAG6790443.1"/>
    <property type="molecule type" value="Transcribed_RNA"/>
</dbReference>
<reference evidence="1" key="1">
    <citation type="submission" date="2021-05" db="EMBL/GenBank/DDBJ databases">
        <authorList>
            <person name="Alioto T."/>
            <person name="Alioto T."/>
            <person name="Gomez Garrido J."/>
        </authorList>
    </citation>
    <scope>NUCLEOTIDE SEQUENCE</scope>
</reference>
<dbReference type="AlphaFoldDB" id="A0A8D8RGS1"/>
<evidence type="ECO:0000313" key="1">
    <source>
        <dbReference type="EMBL" id="CAG6648614.1"/>
    </source>
</evidence>
<name>A0A8D8RGS1_9HEMI</name>
<sequence>MEEIESRIRNKIFQFSTNTNTPGFENLPLVFKAIFNQETNNMNEESIFVEFLITLCFGESENTIEVDDFNTLRTCILSNKKLAKIVHRFGFACRSIKFDKRFDAIRKDLCHNTDNYRMWVQMVLLSIELSIEAY</sequence>
<accession>A0A8D8RGS1</accession>
<protein>
    <submittedName>
        <fullName evidence="1">Uncharacterized protein</fullName>
    </submittedName>
</protein>
<organism evidence="1">
    <name type="scientific">Cacopsylla melanoneura</name>
    <dbReference type="NCBI Taxonomy" id="428564"/>
    <lineage>
        <taxon>Eukaryota</taxon>
        <taxon>Metazoa</taxon>
        <taxon>Ecdysozoa</taxon>
        <taxon>Arthropoda</taxon>
        <taxon>Hexapoda</taxon>
        <taxon>Insecta</taxon>
        <taxon>Pterygota</taxon>
        <taxon>Neoptera</taxon>
        <taxon>Paraneoptera</taxon>
        <taxon>Hemiptera</taxon>
        <taxon>Sternorrhyncha</taxon>
        <taxon>Psylloidea</taxon>
        <taxon>Psyllidae</taxon>
        <taxon>Psyllinae</taxon>
        <taxon>Cacopsylla</taxon>
    </lineage>
</organism>